<accession>A0AA46I6H5</accession>
<dbReference type="CDD" id="cd02947">
    <property type="entry name" value="TRX_family"/>
    <property type="match status" value="1"/>
</dbReference>
<reference evidence="2 3" key="1">
    <citation type="submission" date="2019-03" db="EMBL/GenBank/DDBJ databases">
        <title>Genomic Encyclopedia of Type Strains, Phase IV (KMG-IV): sequencing the most valuable type-strain genomes for metagenomic binning, comparative biology and taxonomic classification.</title>
        <authorList>
            <person name="Goeker M."/>
        </authorList>
    </citation>
    <scope>NUCLEOTIDE SEQUENCE [LARGE SCALE GENOMIC DNA]</scope>
    <source>
        <strain evidence="2 3">DSM 100055</strain>
    </source>
</reference>
<proteinExistence type="predicted"/>
<evidence type="ECO:0000259" key="1">
    <source>
        <dbReference type="Pfam" id="PF00085"/>
    </source>
</evidence>
<feature type="domain" description="Thioredoxin" evidence="1">
    <location>
        <begin position="14"/>
        <end position="81"/>
    </location>
</feature>
<evidence type="ECO:0000313" key="2">
    <source>
        <dbReference type="EMBL" id="TDT72549.1"/>
    </source>
</evidence>
<dbReference type="Proteomes" id="UP000294678">
    <property type="component" value="Unassembled WGS sequence"/>
</dbReference>
<dbReference type="InterPro" id="IPR013766">
    <property type="entry name" value="Thioredoxin_domain"/>
</dbReference>
<name>A0AA46I6H5_9FUSO</name>
<organism evidence="2 3">
    <name type="scientific">Hypnocyclicus thermotrophus</name>
    <dbReference type="NCBI Taxonomy" id="1627895"/>
    <lineage>
        <taxon>Bacteria</taxon>
        <taxon>Fusobacteriati</taxon>
        <taxon>Fusobacteriota</taxon>
        <taxon>Fusobacteriia</taxon>
        <taxon>Fusobacteriales</taxon>
        <taxon>Fusobacteriaceae</taxon>
        <taxon>Hypnocyclicus</taxon>
    </lineage>
</organism>
<sequence length="106" mass="12160">MYLENIEKIKGIIETKDIVIFYVSSTGCNACESLKPKVEALAKKLEIEFVEAKVDVVEEIRDVYRILAAPTVALFVDKKEILRDGVFINLPDLESKINRYKKLLRD</sequence>
<gene>
    <name evidence="2" type="ORF">EV215_0359</name>
</gene>
<dbReference type="Pfam" id="PF00085">
    <property type="entry name" value="Thioredoxin"/>
    <property type="match status" value="1"/>
</dbReference>
<dbReference type="EMBL" id="SOBG01000001">
    <property type="protein sequence ID" value="TDT72549.1"/>
    <property type="molecule type" value="Genomic_DNA"/>
</dbReference>
<dbReference type="SUPFAM" id="SSF52833">
    <property type="entry name" value="Thioredoxin-like"/>
    <property type="match status" value="1"/>
</dbReference>
<dbReference type="RefSeq" id="WP_134112265.1">
    <property type="nucleotide sequence ID" value="NZ_SOBG01000001.1"/>
</dbReference>
<keyword evidence="3" id="KW-1185">Reference proteome</keyword>
<dbReference type="AlphaFoldDB" id="A0AA46I6H5"/>
<dbReference type="Gene3D" id="3.40.30.10">
    <property type="entry name" value="Glutaredoxin"/>
    <property type="match status" value="1"/>
</dbReference>
<dbReference type="InterPro" id="IPR036249">
    <property type="entry name" value="Thioredoxin-like_sf"/>
</dbReference>
<evidence type="ECO:0000313" key="3">
    <source>
        <dbReference type="Proteomes" id="UP000294678"/>
    </source>
</evidence>
<comment type="caution">
    <text evidence="2">The sequence shown here is derived from an EMBL/GenBank/DDBJ whole genome shotgun (WGS) entry which is preliminary data.</text>
</comment>
<protein>
    <submittedName>
        <fullName evidence="2">Thioredoxin</fullName>
    </submittedName>
</protein>